<organism evidence="2 3">
    <name type="scientific">Burkholderia humptydooensis MSMB43</name>
    <dbReference type="NCBI Taxonomy" id="441157"/>
    <lineage>
        <taxon>Bacteria</taxon>
        <taxon>Pseudomonadati</taxon>
        <taxon>Pseudomonadota</taxon>
        <taxon>Betaproteobacteria</taxon>
        <taxon>Burkholderiales</taxon>
        <taxon>Burkholderiaceae</taxon>
        <taxon>Burkholderia</taxon>
        <taxon>pseudomallei group</taxon>
    </lineage>
</organism>
<dbReference type="Proteomes" id="UP000004682">
    <property type="component" value="Unassembled WGS sequence"/>
</dbReference>
<gene>
    <name evidence="2" type="ORF">A33K_13162</name>
</gene>
<evidence type="ECO:0000256" key="1">
    <source>
        <dbReference type="SAM" id="MobiDB-lite"/>
    </source>
</evidence>
<dbReference type="EMBL" id="JH692061">
    <property type="protein sequence ID" value="EIP89581.1"/>
    <property type="molecule type" value="Genomic_DNA"/>
</dbReference>
<feature type="region of interest" description="Disordered" evidence="1">
    <location>
        <begin position="1"/>
        <end position="37"/>
    </location>
</feature>
<sequence>MKNPRVAHMSSMSPITAPRAKIEPSKNPRGRKFDDFV</sequence>
<evidence type="ECO:0000313" key="3">
    <source>
        <dbReference type="Proteomes" id="UP000004682"/>
    </source>
</evidence>
<proteinExistence type="predicted"/>
<protein>
    <submittedName>
        <fullName evidence="2">Uncharacterized protein</fullName>
    </submittedName>
</protein>
<evidence type="ECO:0000313" key="2">
    <source>
        <dbReference type="EMBL" id="EIP89581.1"/>
    </source>
</evidence>
<keyword evidence="3" id="KW-1185">Reference proteome</keyword>
<name>A0ABN0GBJ8_9BURK</name>
<accession>A0ABN0GBJ8</accession>
<feature type="compositionally biased region" description="Basic and acidic residues" evidence="1">
    <location>
        <begin position="20"/>
        <end position="37"/>
    </location>
</feature>
<reference evidence="3" key="1">
    <citation type="journal article" date="2012" name="J. Bacteriol.">
        <title>Revised Genome Sequence of Burkholderia thailandensis MSMB43 with Improved Annotation.</title>
        <authorList>
            <person name="Zhuo Y."/>
            <person name="Liu L."/>
            <person name="Wang Q."/>
            <person name="Liu X."/>
            <person name="Ren B."/>
            <person name="Liu M."/>
            <person name="Ni P."/>
            <person name="Cheng Y.Q."/>
            <person name="Zhang L."/>
        </authorList>
    </citation>
    <scope>NUCLEOTIDE SEQUENCE [LARGE SCALE GENOMIC DNA]</scope>
    <source>
        <strain evidence="3">MSMB43</strain>
    </source>
</reference>